<dbReference type="GO" id="GO:0035082">
    <property type="term" value="P:axoneme assembly"/>
    <property type="evidence" value="ECO:0007669"/>
    <property type="project" value="TreeGrafter"/>
</dbReference>
<sequence>MSDRTYPHSQTPQTNTCSNTLPSSRYITSAASSHGTIRTDNQQLLSLLRDNSQDRIQEPTQKAEASGAVVNPNDSNRNLTNPSNPVVTDRDSQDPTQNQYDHHGNQENVAPENTAPSGYHAHSYRDFSPTNPYPKIPPIPITEDELERQIADMEGDGYAAMYRREKEKPKDAVPWYKIYNLQDYKRMQLEARLTRGPLGPDLDNETYKEKAIDYSRNVPKPVVKPRPNQYNSYDVAAQLSPVSKPNKSAPTTTSQSPAQTVDVIDIQKLQQRHEQEKQNVAMIRQNMETVPQKA</sequence>
<protein>
    <submittedName>
        <fullName evidence="2">Uncharacterized protein</fullName>
    </submittedName>
</protein>
<dbReference type="Pfam" id="PF15261">
    <property type="entry name" value="JHY"/>
    <property type="match status" value="1"/>
</dbReference>
<feature type="compositionally biased region" description="Polar residues" evidence="1">
    <location>
        <begin position="7"/>
        <end position="23"/>
    </location>
</feature>
<evidence type="ECO:0000256" key="1">
    <source>
        <dbReference type="SAM" id="MobiDB-lite"/>
    </source>
</evidence>
<comment type="caution">
    <text evidence="2">The sequence shown here is derived from an EMBL/GenBank/DDBJ whole genome shotgun (WGS) entry which is preliminary data.</text>
</comment>
<dbReference type="EMBL" id="VSWD01000002">
    <property type="protein sequence ID" value="KAK3106815.1"/>
    <property type="molecule type" value="Genomic_DNA"/>
</dbReference>
<feature type="region of interest" description="Disordered" evidence="1">
    <location>
        <begin position="1"/>
        <end position="23"/>
    </location>
</feature>
<dbReference type="AlphaFoldDB" id="A0AA89C9G3"/>
<reference evidence="2" key="1">
    <citation type="submission" date="2019-08" db="EMBL/GenBank/DDBJ databases">
        <title>The improved chromosome-level genome for the pearl oyster Pinctada fucata martensii using PacBio sequencing and Hi-C.</title>
        <authorList>
            <person name="Zheng Z."/>
        </authorList>
    </citation>
    <scope>NUCLEOTIDE SEQUENCE</scope>
    <source>
        <strain evidence="2">ZZ-2019</strain>
        <tissue evidence="2">Adductor muscle</tissue>
    </source>
</reference>
<dbReference type="PANTHER" id="PTHR14726:SF1">
    <property type="entry name" value="JHY PROTEIN HOMOLOG"/>
    <property type="match status" value="1"/>
</dbReference>
<dbReference type="PANTHER" id="PTHR14726">
    <property type="entry name" value="JHY PROTEIN HOMOLOG"/>
    <property type="match status" value="1"/>
</dbReference>
<evidence type="ECO:0000313" key="2">
    <source>
        <dbReference type="EMBL" id="KAK3106815.1"/>
    </source>
</evidence>
<accession>A0AA89C9G3</accession>
<feature type="region of interest" description="Disordered" evidence="1">
    <location>
        <begin position="50"/>
        <end position="136"/>
    </location>
</feature>
<proteinExistence type="predicted"/>
<dbReference type="InterPro" id="IPR027968">
    <property type="entry name" value="JHY"/>
</dbReference>
<organism evidence="2 3">
    <name type="scientific">Pinctada imbricata</name>
    <name type="common">Atlantic pearl-oyster</name>
    <name type="synonym">Pinctada martensii</name>
    <dbReference type="NCBI Taxonomy" id="66713"/>
    <lineage>
        <taxon>Eukaryota</taxon>
        <taxon>Metazoa</taxon>
        <taxon>Spiralia</taxon>
        <taxon>Lophotrochozoa</taxon>
        <taxon>Mollusca</taxon>
        <taxon>Bivalvia</taxon>
        <taxon>Autobranchia</taxon>
        <taxon>Pteriomorphia</taxon>
        <taxon>Pterioida</taxon>
        <taxon>Pterioidea</taxon>
        <taxon>Pteriidae</taxon>
        <taxon>Pinctada</taxon>
    </lineage>
</organism>
<name>A0AA89C9G3_PINIB</name>
<feature type="compositionally biased region" description="Polar residues" evidence="1">
    <location>
        <begin position="240"/>
        <end position="259"/>
    </location>
</feature>
<keyword evidence="3" id="KW-1185">Reference proteome</keyword>
<dbReference type="Proteomes" id="UP001186944">
    <property type="component" value="Unassembled WGS sequence"/>
</dbReference>
<feature type="region of interest" description="Disordered" evidence="1">
    <location>
        <begin position="238"/>
        <end position="278"/>
    </location>
</feature>
<gene>
    <name evidence="2" type="ORF">FSP39_000424</name>
</gene>
<feature type="compositionally biased region" description="Polar residues" evidence="1">
    <location>
        <begin position="72"/>
        <end position="86"/>
    </location>
</feature>
<evidence type="ECO:0000313" key="3">
    <source>
        <dbReference type="Proteomes" id="UP001186944"/>
    </source>
</evidence>